<dbReference type="EMBL" id="JACOFT010000004">
    <property type="protein sequence ID" value="MBC3812174.1"/>
    <property type="molecule type" value="Genomic_DNA"/>
</dbReference>
<gene>
    <name evidence="2" type="ORF">H8K26_12040</name>
</gene>
<dbReference type="PANTHER" id="PTHR43581:SF2">
    <property type="entry name" value="EXCINUCLEASE ATPASE SUBUNIT"/>
    <property type="match status" value="1"/>
</dbReference>
<dbReference type="Pfam" id="PF13304">
    <property type="entry name" value="AAA_21"/>
    <property type="match status" value="1"/>
</dbReference>
<dbReference type="GO" id="GO:0005524">
    <property type="term" value="F:ATP binding"/>
    <property type="evidence" value="ECO:0007669"/>
    <property type="project" value="UniProtKB-KW"/>
</dbReference>
<dbReference type="Gene3D" id="3.40.50.300">
    <property type="entry name" value="P-loop containing nucleotide triphosphate hydrolases"/>
    <property type="match status" value="1"/>
</dbReference>
<dbReference type="SMART" id="SM00382">
    <property type="entry name" value="AAA"/>
    <property type="match status" value="1"/>
</dbReference>
<name>A0ABR6XIM7_9BURK</name>
<proteinExistence type="predicted"/>
<dbReference type="PANTHER" id="PTHR43581">
    <property type="entry name" value="ATP/GTP PHOSPHATASE"/>
    <property type="match status" value="1"/>
</dbReference>
<keyword evidence="3" id="KW-1185">Reference proteome</keyword>
<comment type="caution">
    <text evidence="2">The sequence shown here is derived from an EMBL/GenBank/DDBJ whole genome shotgun (WGS) entry which is preliminary data.</text>
</comment>
<sequence>MAHILEFKITGLLGRKKAYHQVLNRDTNIFFGTNGSGKTSLLKILHAALNRETESLQNIVFKSAEVKIFSVKFNRIFTHKLEKSFHKELLADFFSEEQEETTTSIPNRNEWQVTPQTIDGKVIKSAWQHRFLSTTRLYVAQNSDERSTRRTSASLSEDDLDTFFNDSIQRVWSSTFADVLSTIKNAQEEGLQLVLREVLEDKDRDTLKSSVPPDVAFKRLRSFLDKQQGKDNRKLLGSEVKFTERYEKNAMLRNVANHINKVETDIDVAIQPITKLRETLASMLSGGKEIKFLGREIVAHTESGTPISLGHLSSGEKHLIRILLDSLEADGNTIIIDEPELSMHIDWQRKLIAAISEINPNCQLIIATHSPEIMADVDDEKIFVL</sequence>
<dbReference type="Proteomes" id="UP000637632">
    <property type="component" value="Unassembled WGS sequence"/>
</dbReference>
<evidence type="ECO:0000259" key="1">
    <source>
        <dbReference type="SMART" id="SM00382"/>
    </source>
</evidence>
<dbReference type="SUPFAM" id="SSF52540">
    <property type="entry name" value="P-loop containing nucleoside triphosphate hydrolases"/>
    <property type="match status" value="1"/>
</dbReference>
<dbReference type="InterPro" id="IPR003959">
    <property type="entry name" value="ATPase_AAA_core"/>
</dbReference>
<keyword evidence="2" id="KW-0547">Nucleotide-binding</keyword>
<dbReference type="InterPro" id="IPR027417">
    <property type="entry name" value="P-loop_NTPase"/>
</dbReference>
<organism evidence="2 3">
    <name type="scientific">Undibacterium aquatile</name>
    <dbReference type="NCBI Taxonomy" id="1537398"/>
    <lineage>
        <taxon>Bacteria</taxon>
        <taxon>Pseudomonadati</taxon>
        <taxon>Pseudomonadota</taxon>
        <taxon>Betaproteobacteria</taxon>
        <taxon>Burkholderiales</taxon>
        <taxon>Oxalobacteraceae</taxon>
        <taxon>Undibacterium</taxon>
    </lineage>
</organism>
<dbReference type="InterPro" id="IPR003593">
    <property type="entry name" value="AAA+_ATPase"/>
</dbReference>
<dbReference type="RefSeq" id="WP_190479821.1">
    <property type="nucleotide sequence ID" value="NZ_JACOFT010000004.1"/>
</dbReference>
<protein>
    <submittedName>
        <fullName evidence="2">ATP-binding protein</fullName>
    </submittedName>
</protein>
<dbReference type="InterPro" id="IPR051396">
    <property type="entry name" value="Bact_Antivir_Def_Nuclease"/>
</dbReference>
<evidence type="ECO:0000313" key="3">
    <source>
        <dbReference type="Proteomes" id="UP000637632"/>
    </source>
</evidence>
<evidence type="ECO:0000313" key="2">
    <source>
        <dbReference type="EMBL" id="MBC3812174.1"/>
    </source>
</evidence>
<reference evidence="2 3" key="1">
    <citation type="submission" date="2020-08" db="EMBL/GenBank/DDBJ databases">
        <title>Novel species isolated from subtropical streams in China.</title>
        <authorList>
            <person name="Lu H."/>
        </authorList>
    </citation>
    <scope>NUCLEOTIDE SEQUENCE [LARGE SCALE GENOMIC DNA]</scope>
    <source>
        <strain evidence="2 3">CCTCC AB 2015119</strain>
    </source>
</reference>
<accession>A0ABR6XIM7</accession>
<keyword evidence="2" id="KW-0067">ATP-binding</keyword>
<feature type="domain" description="AAA+ ATPase" evidence="1">
    <location>
        <begin position="24"/>
        <end position="383"/>
    </location>
</feature>